<dbReference type="InterPro" id="IPR036388">
    <property type="entry name" value="WH-like_DNA-bd_sf"/>
</dbReference>
<reference evidence="8" key="1">
    <citation type="submission" date="2024-06" db="EMBL/GenBank/DDBJ databases">
        <authorList>
            <person name="Ryan C."/>
        </authorList>
    </citation>
    <scope>NUCLEOTIDE SEQUENCE [LARGE SCALE GENOMIC DNA]</scope>
</reference>
<gene>
    <name evidence="7" type="ORF">URODEC1_LOCUS33555</name>
</gene>
<evidence type="ECO:0000256" key="3">
    <source>
        <dbReference type="ARBA" id="ARBA00022821"/>
    </source>
</evidence>
<dbReference type="Gene3D" id="1.10.10.10">
    <property type="entry name" value="Winged helix-like DNA-binding domain superfamily/Winged helix DNA-binding domain"/>
    <property type="match status" value="1"/>
</dbReference>
<dbReference type="FunFam" id="1.10.8.430:FF:000003">
    <property type="entry name" value="Probable disease resistance protein At5g66910"/>
    <property type="match status" value="1"/>
</dbReference>
<proteinExistence type="predicted"/>
<dbReference type="SUPFAM" id="SSF52058">
    <property type="entry name" value="L domain-like"/>
    <property type="match status" value="2"/>
</dbReference>
<dbReference type="PRINTS" id="PR00364">
    <property type="entry name" value="DISEASERSIST"/>
</dbReference>
<keyword evidence="1" id="KW-0433">Leucine-rich repeat</keyword>
<dbReference type="Gene3D" id="1.10.8.430">
    <property type="entry name" value="Helical domain of apoptotic protease-activating factors"/>
    <property type="match status" value="1"/>
</dbReference>
<reference evidence="7 8" key="2">
    <citation type="submission" date="2024-10" db="EMBL/GenBank/DDBJ databases">
        <authorList>
            <person name="Ryan C."/>
        </authorList>
    </citation>
    <scope>NUCLEOTIDE SEQUENCE [LARGE SCALE GENOMIC DNA]</scope>
</reference>
<dbReference type="Proteomes" id="UP001497457">
    <property type="component" value="Chromosome 16b"/>
</dbReference>
<dbReference type="InterPro" id="IPR027417">
    <property type="entry name" value="P-loop_NTPase"/>
</dbReference>
<feature type="domain" description="Disease resistance protein winged helix" evidence="5">
    <location>
        <begin position="428"/>
        <end position="502"/>
    </location>
</feature>
<dbReference type="Gene3D" id="3.40.50.300">
    <property type="entry name" value="P-loop containing nucleotide triphosphate hydrolases"/>
    <property type="match status" value="1"/>
</dbReference>
<dbReference type="AlphaFoldDB" id="A0ABC8YGI2"/>
<keyword evidence="8" id="KW-1185">Reference proteome</keyword>
<evidence type="ECO:0000259" key="4">
    <source>
        <dbReference type="Pfam" id="PF00931"/>
    </source>
</evidence>
<dbReference type="InterPro" id="IPR042197">
    <property type="entry name" value="Apaf_helical"/>
</dbReference>
<evidence type="ECO:0000313" key="7">
    <source>
        <dbReference type="EMBL" id="CAL4942371.1"/>
    </source>
</evidence>
<organism evidence="7 8">
    <name type="scientific">Urochloa decumbens</name>
    <dbReference type="NCBI Taxonomy" id="240449"/>
    <lineage>
        <taxon>Eukaryota</taxon>
        <taxon>Viridiplantae</taxon>
        <taxon>Streptophyta</taxon>
        <taxon>Embryophyta</taxon>
        <taxon>Tracheophyta</taxon>
        <taxon>Spermatophyta</taxon>
        <taxon>Magnoliopsida</taxon>
        <taxon>Liliopsida</taxon>
        <taxon>Poales</taxon>
        <taxon>Poaceae</taxon>
        <taxon>PACMAD clade</taxon>
        <taxon>Panicoideae</taxon>
        <taxon>Panicodae</taxon>
        <taxon>Paniceae</taxon>
        <taxon>Melinidinae</taxon>
        <taxon>Urochloa</taxon>
    </lineage>
</organism>
<dbReference type="SUPFAM" id="SSF52540">
    <property type="entry name" value="P-loop containing nucleoside triphosphate hydrolases"/>
    <property type="match status" value="1"/>
</dbReference>
<dbReference type="EMBL" id="OZ075126">
    <property type="protein sequence ID" value="CAL4942371.1"/>
    <property type="molecule type" value="Genomic_DNA"/>
</dbReference>
<evidence type="ECO:0000256" key="1">
    <source>
        <dbReference type="ARBA" id="ARBA00022614"/>
    </source>
</evidence>
<dbReference type="Pfam" id="PF00931">
    <property type="entry name" value="NB-ARC"/>
    <property type="match status" value="1"/>
</dbReference>
<keyword evidence="2" id="KW-0677">Repeat</keyword>
<sequence>MAEFLPTILQSIFSKITGKSVTALADSWNIEEKFKAFQLKILTLTSLLEDKENISWRRPTMKKLVKRAYAVIEEADEVVEDFKYDAEYADVQIGMSWKEKALMSVNQNKPFLGSIILSQKLNSVLKKLIELETDLRVAGLVEHPMPPEDSFRQSTSLVDSFMEIVGRDDATDSIVKLLLDQENQQRIQVLPIMGIGGIGKTTLAKVVYNDLRVDNHFAVKVWYYCSNRCDVCAVLKSVIESITEKKWEESNDFQCLQKGLGKAILQRRLLLVLDDYACTDSDSSERERELKSTLSSYSGPGSCILLTSRGVPLTSTFGTLKPCNLQSLSEEDSWKIFSSRAFSNGLQENPKFVALGRDIVKMCKGLPLAVTVMGGMLSTKHTLADWEAVTKGEIKDNATFSEGVLYILLLSYNQLSTAEKQCFVLASLFPKGSEIDTEKLIQLWAANSYLGEEQGKNVYEKGRQVLSSFIAKGFLQDSKITRIVGTFEALTVKMHDFLHDLAKSVTDECATIEDLLAKKTSVEDVRHLLIDISAFGNDRTESLLRGMKLYNLQTLRVAYCILLACLPEGLANLRQLQHIYNLGCYLLDWMPPNLSQLTSLCTLTVFAVSDEDGRGIEELAELNELSNKLELWHLEKVECGSRAKRAKLWRKTRVTDLSLRWSEDKSVATQLKHDSNSDDDGKILKARAGLRKMFLCALPMLENWAGNHAGSYNGPIILPKLEDLVMRHCNLVKNIPQCPVLKKVEATACCHLDFIKLEQLSLLQEINYACAERPIFHMHIDSWPSLRTLKLSDLLNMQLLPPKRHPSSQRDVVLRSDHLLCKLQPGQSYEHEIVLDSQAVAEEKSELDNLEIVEKCFKNLEHLWLTSNSFSGLSILTEEILQLWTCFNHVKSLRIMAKDIVYWPVEVGLLSSLQKLHVEECTRLTELQSDNDIVLPPNLMELIIEECHCLVKLPKLPCFLEVLVIDNCSRVACFSDDVSFSSLQSLQINGCPRLQGSFLSGGKYHNLIVHVPHKDIQKGPGKSSLFSKNCSLAQSCIGV</sequence>
<dbReference type="InterPro" id="IPR032675">
    <property type="entry name" value="LRR_dom_sf"/>
</dbReference>
<evidence type="ECO:0000259" key="5">
    <source>
        <dbReference type="Pfam" id="PF23559"/>
    </source>
</evidence>
<keyword evidence="3" id="KW-0611">Plant defense</keyword>
<accession>A0ABC8YGI2</accession>
<dbReference type="Gene3D" id="3.80.10.10">
    <property type="entry name" value="Ribonuclease Inhibitor"/>
    <property type="match status" value="2"/>
</dbReference>
<feature type="domain" description="NB-ARC" evidence="4">
    <location>
        <begin position="169"/>
        <end position="344"/>
    </location>
</feature>
<feature type="domain" description="R13L1/DRL21-like LRR repeat region" evidence="6">
    <location>
        <begin position="616"/>
        <end position="744"/>
    </location>
</feature>
<dbReference type="Pfam" id="PF25019">
    <property type="entry name" value="LRR_R13L1-DRL21"/>
    <property type="match status" value="1"/>
</dbReference>
<dbReference type="Pfam" id="PF23559">
    <property type="entry name" value="WHD_DRP"/>
    <property type="match status" value="1"/>
</dbReference>
<dbReference type="GO" id="GO:0006952">
    <property type="term" value="P:defense response"/>
    <property type="evidence" value="ECO:0007669"/>
    <property type="project" value="UniProtKB-KW"/>
</dbReference>
<dbReference type="PANTHER" id="PTHR36766">
    <property type="entry name" value="PLANT BROAD-SPECTRUM MILDEW RESISTANCE PROTEIN RPW8"/>
    <property type="match status" value="1"/>
</dbReference>
<dbReference type="InterPro" id="IPR058922">
    <property type="entry name" value="WHD_DRP"/>
</dbReference>
<dbReference type="PANTHER" id="PTHR36766:SF55">
    <property type="entry name" value="OS11G0492900 PROTEIN"/>
    <property type="match status" value="1"/>
</dbReference>
<evidence type="ECO:0000259" key="6">
    <source>
        <dbReference type="Pfam" id="PF25019"/>
    </source>
</evidence>
<name>A0ABC8YGI2_9POAL</name>
<evidence type="ECO:0000313" key="8">
    <source>
        <dbReference type="Proteomes" id="UP001497457"/>
    </source>
</evidence>
<protein>
    <submittedName>
        <fullName evidence="7">Uncharacterized protein</fullName>
    </submittedName>
</protein>
<dbReference type="InterPro" id="IPR056789">
    <property type="entry name" value="LRR_R13L1-DRL21"/>
</dbReference>
<evidence type="ECO:0000256" key="2">
    <source>
        <dbReference type="ARBA" id="ARBA00022737"/>
    </source>
</evidence>
<dbReference type="InterPro" id="IPR002182">
    <property type="entry name" value="NB-ARC"/>
</dbReference>